<dbReference type="RefSeq" id="WP_069381288.1">
    <property type="nucleotide sequence ID" value="NZ_CP017141.1"/>
</dbReference>
<name>A0A1D7QLS7_9SPHI</name>
<dbReference type="KEGG" id="psty:BFS30_22185"/>
<dbReference type="InterPro" id="IPR027056">
    <property type="entry name" value="Gluconate_2DH_su3"/>
</dbReference>
<keyword evidence="2" id="KW-1185">Reference proteome</keyword>
<evidence type="ECO:0000313" key="2">
    <source>
        <dbReference type="Proteomes" id="UP000094313"/>
    </source>
</evidence>
<protein>
    <recommendedName>
        <fullName evidence="3">Gluconate 2-dehydrogenase subunit 3</fullName>
    </recommendedName>
</protein>
<reference evidence="1 2" key="1">
    <citation type="submission" date="2016-08" db="EMBL/GenBank/DDBJ databases">
        <authorList>
            <person name="Seilhamer J.J."/>
        </authorList>
    </citation>
    <scope>NUCLEOTIDE SEQUENCE [LARGE SCALE GENOMIC DNA]</scope>
    <source>
        <strain evidence="1 2">DX4</strain>
    </source>
</reference>
<dbReference type="Proteomes" id="UP000094313">
    <property type="component" value="Chromosome"/>
</dbReference>
<dbReference type="Pfam" id="PF13618">
    <property type="entry name" value="Gluconate_2-dh3"/>
    <property type="match status" value="1"/>
</dbReference>
<evidence type="ECO:0000313" key="1">
    <source>
        <dbReference type="EMBL" id="AOM79626.1"/>
    </source>
</evidence>
<dbReference type="EMBL" id="CP017141">
    <property type="protein sequence ID" value="AOM79626.1"/>
    <property type="molecule type" value="Genomic_DNA"/>
</dbReference>
<evidence type="ECO:0008006" key="3">
    <source>
        <dbReference type="Google" id="ProtNLM"/>
    </source>
</evidence>
<dbReference type="AlphaFoldDB" id="A0A1D7QLS7"/>
<gene>
    <name evidence="1" type="ORF">BFS30_22185</name>
</gene>
<organism evidence="1 2">
    <name type="scientific">Pedobacter steynii</name>
    <dbReference type="NCBI Taxonomy" id="430522"/>
    <lineage>
        <taxon>Bacteria</taxon>
        <taxon>Pseudomonadati</taxon>
        <taxon>Bacteroidota</taxon>
        <taxon>Sphingobacteriia</taxon>
        <taxon>Sphingobacteriales</taxon>
        <taxon>Sphingobacteriaceae</taxon>
        <taxon>Pedobacter</taxon>
    </lineage>
</organism>
<sequence length="164" mass="18613">MWILPEQKNGFLDDVQKAQVRVLFNALQPGDTLRKVPDAEQSGAINFLSLLLARDASVFEDIPKWQLLYPKALQALDAQSALLFSKPLKDLNAEEASSLISKLETGALQNFSFHTELLDQLSLFDILRKHCIQGCFADSRWGGNTEGIMWRWFGYQEEAKELLK</sequence>
<dbReference type="OrthoDB" id="8400810at2"/>
<accession>A0A1D7QLS7</accession>
<proteinExistence type="predicted"/>